<dbReference type="SUPFAM" id="SSF103473">
    <property type="entry name" value="MFS general substrate transporter"/>
    <property type="match status" value="1"/>
</dbReference>
<keyword evidence="9" id="KW-1185">Reference proteome</keyword>
<dbReference type="PANTHER" id="PTHR43791:SF86">
    <property type="entry name" value="MAJOR FACILITATOR SUPERFAMILY (MFS) PROFILE DOMAIN-CONTAINING PROTEIN"/>
    <property type="match status" value="1"/>
</dbReference>
<sequence>MDRTNISNAISDNMAGNLGFTLDGFNTATMMYAIIFCATTLVSSSIAKKVGPHRYIPVLMTSWALNYAGFMVVRAFIALTEGGFIPSCLVYLTGWYKSRELGPRLALFWGIQSFANALSGLIAAGIFNLSGVANFYGWQWLFLIDGIATHVVGFVAFFYLPGSPANTTTLIWRQPWFTERERKIAVTRLIRDDLSKKEQSKPVTLADVKLALTDTRLLIHLIIAFTGMMYNTPISGYLPTIIKQAGFNVIEANLLTAPAYIMNLVVSIVGSNIAQRYGGMSFICAFFMVWTTVGLLVMEFLPANVGRWSIYGAVLVTGGTPNFHPIHVAWMSSNLAPIGKRTLALGAVIGMANLCSVPGAFIYQQSDAPRYHRGNWILIGLQVFTAILLVVQHLRYKRTNQRREKVWNALTEQQQKHYAATTTDQGNNRLDYRFDF</sequence>
<evidence type="ECO:0000313" key="9">
    <source>
        <dbReference type="Proteomes" id="UP000242146"/>
    </source>
</evidence>
<evidence type="ECO:0000256" key="6">
    <source>
        <dbReference type="SAM" id="Phobius"/>
    </source>
</evidence>
<feature type="transmembrane region" description="Helical" evidence="6">
    <location>
        <begin position="310"/>
        <end position="330"/>
    </location>
</feature>
<dbReference type="Proteomes" id="UP000242146">
    <property type="component" value="Unassembled WGS sequence"/>
</dbReference>
<accession>A0A1X2GD37</accession>
<feature type="transmembrane region" description="Helical" evidence="6">
    <location>
        <begin position="105"/>
        <end position="127"/>
    </location>
</feature>
<evidence type="ECO:0000256" key="2">
    <source>
        <dbReference type="ARBA" id="ARBA00022448"/>
    </source>
</evidence>
<dbReference type="GO" id="GO:0022857">
    <property type="term" value="F:transmembrane transporter activity"/>
    <property type="evidence" value="ECO:0007669"/>
    <property type="project" value="InterPro"/>
</dbReference>
<organism evidence="8 9">
    <name type="scientific">Hesseltinella vesiculosa</name>
    <dbReference type="NCBI Taxonomy" id="101127"/>
    <lineage>
        <taxon>Eukaryota</taxon>
        <taxon>Fungi</taxon>
        <taxon>Fungi incertae sedis</taxon>
        <taxon>Mucoromycota</taxon>
        <taxon>Mucoromycotina</taxon>
        <taxon>Mucoromycetes</taxon>
        <taxon>Mucorales</taxon>
        <taxon>Cunninghamellaceae</taxon>
        <taxon>Hesseltinella</taxon>
    </lineage>
</organism>
<dbReference type="InterPro" id="IPR020846">
    <property type="entry name" value="MFS_dom"/>
</dbReference>
<dbReference type="AlphaFoldDB" id="A0A1X2GD37"/>
<name>A0A1X2GD37_9FUNG</name>
<evidence type="ECO:0000256" key="4">
    <source>
        <dbReference type="ARBA" id="ARBA00022989"/>
    </source>
</evidence>
<gene>
    <name evidence="8" type="ORF">DM01DRAFT_1308071</name>
</gene>
<evidence type="ECO:0000259" key="7">
    <source>
        <dbReference type="PROSITE" id="PS50850"/>
    </source>
</evidence>
<evidence type="ECO:0000256" key="5">
    <source>
        <dbReference type="ARBA" id="ARBA00023136"/>
    </source>
</evidence>
<keyword evidence="2" id="KW-0813">Transport</keyword>
<feature type="transmembrane region" description="Helical" evidence="6">
    <location>
        <begin position="375"/>
        <end position="394"/>
    </location>
</feature>
<dbReference type="PROSITE" id="PS50850">
    <property type="entry name" value="MFS"/>
    <property type="match status" value="1"/>
</dbReference>
<protein>
    <submittedName>
        <fullName evidence="8">MFS general substrate transporter</fullName>
    </submittedName>
</protein>
<evidence type="ECO:0000313" key="8">
    <source>
        <dbReference type="EMBL" id="ORX50951.1"/>
    </source>
</evidence>
<dbReference type="InterPro" id="IPR036259">
    <property type="entry name" value="MFS_trans_sf"/>
</dbReference>
<dbReference type="EMBL" id="MCGT01000022">
    <property type="protein sequence ID" value="ORX50951.1"/>
    <property type="molecule type" value="Genomic_DNA"/>
</dbReference>
<keyword evidence="5 6" id="KW-0472">Membrane</keyword>
<dbReference type="OrthoDB" id="1935484at2759"/>
<feature type="domain" description="Major facilitator superfamily (MFS) profile" evidence="7">
    <location>
        <begin position="1"/>
        <end position="400"/>
    </location>
</feature>
<keyword evidence="4 6" id="KW-1133">Transmembrane helix</keyword>
<dbReference type="PANTHER" id="PTHR43791">
    <property type="entry name" value="PERMEASE-RELATED"/>
    <property type="match status" value="1"/>
</dbReference>
<comment type="subcellular location">
    <subcellularLocation>
        <location evidence="1">Membrane</location>
        <topology evidence="1">Multi-pass membrane protein</topology>
    </subcellularLocation>
</comment>
<dbReference type="InterPro" id="IPR011701">
    <property type="entry name" value="MFS"/>
</dbReference>
<dbReference type="STRING" id="101127.A0A1X2GD37"/>
<feature type="transmembrane region" description="Helical" evidence="6">
    <location>
        <begin position="217"/>
        <end position="238"/>
    </location>
</feature>
<evidence type="ECO:0000256" key="1">
    <source>
        <dbReference type="ARBA" id="ARBA00004141"/>
    </source>
</evidence>
<feature type="transmembrane region" description="Helical" evidence="6">
    <location>
        <begin position="250"/>
        <end position="270"/>
    </location>
</feature>
<feature type="transmembrane region" description="Helical" evidence="6">
    <location>
        <begin position="342"/>
        <end position="363"/>
    </location>
</feature>
<reference evidence="8 9" key="1">
    <citation type="submission" date="2016-07" db="EMBL/GenBank/DDBJ databases">
        <title>Pervasive Adenine N6-methylation of Active Genes in Fungi.</title>
        <authorList>
            <consortium name="DOE Joint Genome Institute"/>
            <person name="Mondo S.J."/>
            <person name="Dannebaum R.O."/>
            <person name="Kuo R.C."/>
            <person name="Labutti K."/>
            <person name="Haridas S."/>
            <person name="Kuo A."/>
            <person name="Salamov A."/>
            <person name="Ahrendt S.R."/>
            <person name="Lipzen A."/>
            <person name="Sullivan W."/>
            <person name="Andreopoulos W.B."/>
            <person name="Clum A."/>
            <person name="Lindquist E."/>
            <person name="Daum C."/>
            <person name="Ramamoorthy G.K."/>
            <person name="Gryganskyi A."/>
            <person name="Culley D."/>
            <person name="Magnuson J.K."/>
            <person name="James T.Y."/>
            <person name="O'Malley M.A."/>
            <person name="Stajich J.E."/>
            <person name="Spatafora J.W."/>
            <person name="Visel A."/>
            <person name="Grigoriev I.V."/>
        </authorList>
    </citation>
    <scope>NUCLEOTIDE SEQUENCE [LARGE SCALE GENOMIC DNA]</scope>
    <source>
        <strain evidence="8 9">NRRL 3301</strain>
    </source>
</reference>
<dbReference type="GO" id="GO:0016020">
    <property type="term" value="C:membrane"/>
    <property type="evidence" value="ECO:0007669"/>
    <property type="project" value="UniProtKB-SubCell"/>
</dbReference>
<dbReference type="Gene3D" id="1.20.1250.20">
    <property type="entry name" value="MFS general substrate transporter like domains"/>
    <property type="match status" value="2"/>
</dbReference>
<comment type="caution">
    <text evidence="8">The sequence shown here is derived from an EMBL/GenBank/DDBJ whole genome shotgun (WGS) entry which is preliminary data.</text>
</comment>
<proteinExistence type="predicted"/>
<feature type="transmembrane region" description="Helical" evidence="6">
    <location>
        <begin position="139"/>
        <end position="160"/>
    </location>
</feature>
<feature type="transmembrane region" description="Helical" evidence="6">
    <location>
        <begin position="67"/>
        <end position="93"/>
    </location>
</feature>
<evidence type="ECO:0000256" key="3">
    <source>
        <dbReference type="ARBA" id="ARBA00022692"/>
    </source>
</evidence>
<feature type="transmembrane region" description="Helical" evidence="6">
    <location>
        <begin position="30"/>
        <end position="47"/>
    </location>
</feature>
<dbReference type="Pfam" id="PF07690">
    <property type="entry name" value="MFS_1"/>
    <property type="match status" value="1"/>
</dbReference>
<keyword evidence="3 6" id="KW-0812">Transmembrane</keyword>
<feature type="transmembrane region" description="Helical" evidence="6">
    <location>
        <begin position="277"/>
        <end position="298"/>
    </location>
</feature>